<feature type="transmembrane region" description="Helical" evidence="1">
    <location>
        <begin position="132"/>
        <end position="152"/>
    </location>
</feature>
<evidence type="ECO:0000313" key="3">
    <source>
        <dbReference type="EMBL" id="MDO1583601.1"/>
    </source>
</evidence>
<feature type="transmembrane region" description="Helical" evidence="1">
    <location>
        <begin position="35"/>
        <end position="55"/>
    </location>
</feature>
<accession>A0ABT8SZ14</accession>
<feature type="transmembrane region" description="Helical" evidence="1">
    <location>
        <begin position="61"/>
        <end position="77"/>
    </location>
</feature>
<protein>
    <recommendedName>
        <fullName evidence="2">Cyanobacterial TRADD-N associated 2 transmembrane domain-containing protein</fullName>
    </recommendedName>
</protein>
<keyword evidence="1" id="KW-0812">Transmembrane</keyword>
<gene>
    <name evidence="3" type="ORF">Q2T52_16055</name>
</gene>
<sequence>MAETERGPMFGGVLQNNPLLTFQKIWKSDKRSLKAVSLVGVAAGFLGVASSYLTFDYFLERIGNILIGLAILVWFYLETALSVDQEAEISAKIERAEQAVDEHPDKARPLWDLARSRLELYFERNLAQIKQIFWITMVVMTAGFIMVGYGIVQGFASNNMNASLLAAASGVLTEFIAATFLIIYRSTMSQAGSTSGR</sequence>
<reference evidence="3" key="1">
    <citation type="journal article" date="2015" name="Int. J. Syst. Evol. Microbiol.">
        <title>Rhizobium oryzicola sp. nov., potential plant-growth-promoting endophytic bacteria isolated from rice roots.</title>
        <authorList>
            <person name="Zhang X.X."/>
            <person name="Gao J.S."/>
            <person name="Cao Y.H."/>
            <person name="Sheirdil R.A."/>
            <person name="Wang X.C."/>
            <person name="Zhang L."/>
        </authorList>
    </citation>
    <scope>NUCLEOTIDE SEQUENCE</scope>
    <source>
        <strain evidence="3">05753</strain>
    </source>
</reference>
<evidence type="ECO:0000259" key="2">
    <source>
        <dbReference type="Pfam" id="PF20712"/>
    </source>
</evidence>
<keyword evidence="4" id="KW-1185">Reference proteome</keyword>
<name>A0ABT8SZ14_9HYPH</name>
<proteinExistence type="predicted"/>
<feature type="domain" description="Cyanobacterial TRADD-N associated 2 transmembrane" evidence="2">
    <location>
        <begin position="124"/>
        <end position="191"/>
    </location>
</feature>
<keyword evidence="1" id="KW-0472">Membrane</keyword>
<dbReference type="InterPro" id="IPR048567">
    <property type="entry name" value="CyanoTRADDas_TM"/>
</dbReference>
<keyword evidence="1" id="KW-1133">Transmembrane helix</keyword>
<evidence type="ECO:0000313" key="4">
    <source>
        <dbReference type="Proteomes" id="UP001169006"/>
    </source>
</evidence>
<organism evidence="3 4">
    <name type="scientific">Rhizobium oryzicola</name>
    <dbReference type="NCBI Taxonomy" id="1232668"/>
    <lineage>
        <taxon>Bacteria</taxon>
        <taxon>Pseudomonadati</taxon>
        <taxon>Pseudomonadota</taxon>
        <taxon>Alphaproteobacteria</taxon>
        <taxon>Hyphomicrobiales</taxon>
        <taxon>Rhizobiaceae</taxon>
        <taxon>Rhizobium/Agrobacterium group</taxon>
        <taxon>Rhizobium</taxon>
    </lineage>
</organism>
<reference evidence="3" key="2">
    <citation type="submission" date="2023-07" db="EMBL/GenBank/DDBJ databases">
        <authorList>
            <person name="Sun H."/>
        </authorList>
    </citation>
    <scope>NUCLEOTIDE SEQUENCE</scope>
    <source>
        <strain evidence="3">05753</strain>
    </source>
</reference>
<evidence type="ECO:0000256" key="1">
    <source>
        <dbReference type="SAM" id="Phobius"/>
    </source>
</evidence>
<dbReference type="Pfam" id="PF20712">
    <property type="entry name" value="CyanoTRADDas_TM"/>
    <property type="match status" value="1"/>
</dbReference>
<dbReference type="Proteomes" id="UP001169006">
    <property type="component" value="Unassembled WGS sequence"/>
</dbReference>
<feature type="transmembrane region" description="Helical" evidence="1">
    <location>
        <begin position="164"/>
        <end position="184"/>
    </location>
</feature>
<comment type="caution">
    <text evidence="3">The sequence shown here is derived from an EMBL/GenBank/DDBJ whole genome shotgun (WGS) entry which is preliminary data.</text>
</comment>
<dbReference type="RefSeq" id="WP_302077807.1">
    <property type="nucleotide sequence ID" value="NZ_JAUKWQ010000005.1"/>
</dbReference>
<dbReference type="EMBL" id="JAUKWQ010000005">
    <property type="protein sequence ID" value="MDO1583601.1"/>
    <property type="molecule type" value="Genomic_DNA"/>
</dbReference>